<dbReference type="GO" id="GO:0005524">
    <property type="term" value="F:ATP binding"/>
    <property type="evidence" value="ECO:0007669"/>
    <property type="project" value="UniProtKB-KW"/>
</dbReference>
<evidence type="ECO:0000256" key="1">
    <source>
        <dbReference type="ARBA" id="ARBA00022741"/>
    </source>
</evidence>
<evidence type="ECO:0000259" key="4">
    <source>
        <dbReference type="PROSITE" id="PS50234"/>
    </source>
</evidence>
<keyword evidence="6" id="KW-1185">Reference proteome</keyword>
<dbReference type="InParanoid" id="A0A7C8MQI1"/>
<evidence type="ECO:0000256" key="2">
    <source>
        <dbReference type="ARBA" id="ARBA00022840"/>
    </source>
</evidence>
<dbReference type="OrthoDB" id="5186at2759"/>
<feature type="compositionally biased region" description="Polar residues" evidence="3">
    <location>
        <begin position="2059"/>
        <end position="2069"/>
    </location>
</feature>
<feature type="compositionally biased region" description="Basic and acidic residues" evidence="3">
    <location>
        <begin position="1967"/>
        <end position="1981"/>
    </location>
</feature>
<feature type="compositionally biased region" description="Basic and acidic residues" evidence="3">
    <location>
        <begin position="1841"/>
        <end position="1853"/>
    </location>
</feature>
<feature type="compositionally biased region" description="Basic and acidic residues" evidence="3">
    <location>
        <begin position="1594"/>
        <end position="1606"/>
    </location>
</feature>
<accession>A0A7C8MQI1</accession>
<feature type="compositionally biased region" description="Acidic residues" evidence="3">
    <location>
        <begin position="1607"/>
        <end position="1658"/>
    </location>
</feature>
<feature type="domain" description="VWFA" evidence="4">
    <location>
        <begin position="2187"/>
        <end position="2388"/>
    </location>
</feature>
<feature type="compositionally biased region" description="Polar residues" evidence="3">
    <location>
        <begin position="1908"/>
        <end position="1917"/>
    </location>
</feature>
<dbReference type="GO" id="GO:0005634">
    <property type="term" value="C:nucleus"/>
    <property type="evidence" value="ECO:0007669"/>
    <property type="project" value="TreeGrafter"/>
</dbReference>
<dbReference type="SUPFAM" id="SSF53300">
    <property type="entry name" value="vWA-like"/>
    <property type="match status" value="1"/>
</dbReference>
<evidence type="ECO:0000313" key="5">
    <source>
        <dbReference type="EMBL" id="KAF2965827.1"/>
    </source>
</evidence>
<dbReference type="GO" id="GO:0000027">
    <property type="term" value="P:ribosomal large subunit assembly"/>
    <property type="evidence" value="ECO:0007669"/>
    <property type="project" value="TreeGrafter"/>
</dbReference>
<feature type="compositionally biased region" description="Acidic residues" evidence="3">
    <location>
        <begin position="2006"/>
        <end position="2015"/>
    </location>
</feature>
<feature type="compositionally biased region" description="Basic and acidic residues" evidence="3">
    <location>
        <begin position="1677"/>
        <end position="1693"/>
    </location>
</feature>
<dbReference type="Proteomes" id="UP000481858">
    <property type="component" value="Unassembled WGS sequence"/>
</dbReference>
<dbReference type="InterPro" id="IPR002035">
    <property type="entry name" value="VWF_A"/>
</dbReference>
<dbReference type="Gene3D" id="3.40.50.410">
    <property type="entry name" value="von Willebrand factor, type A domain"/>
    <property type="match status" value="1"/>
</dbReference>
<feature type="region of interest" description="Disordered" evidence="3">
    <location>
        <begin position="1551"/>
        <end position="1581"/>
    </location>
</feature>
<sequence>MIHSWKRTFHYLVQSPFEEATFQAHLGHMFTNLNNYLSTVDNTNTYQLLTDVVNGLNECFTTGFKLSTGLGMESLWKILRPIPIQNERMFEQLVRMESLAVQFDQVKWKSTAAPADLAAIMDSFIQAYRLVRLGEVNTDGLFMSLKTEIEQMHIRYADDTAFAPPFLATEFEAIRQLTTVDYICGQGEYLPMVNEIVPLSDTSLITHLRLNSATDTSKSLQMLEVLVQHDQQLPQWGESLSAKVLPKLSSAHSAPLSRLTSLETELPLLAREISRHSTSLTINWSKKLNRALWHLMLDILTVCDTQLVELFATVRRNLTYDSILEFIRFTKEGLSVKIDKFLPQSISDHLDGPSGTANKHFVLTFVSLISHEASRFTECTYLANAWVQFSIALIKLYVPDKAFDPQLRPQVELESYNELFENLRNQLQAVESYGKFQTGQLTSLRSEIIKENISSIGARPTTVQVAYRPQISELAKIQAEFNNILNVLLGLDLNATLSQHFLGVDTATQELQVIYENVSRISSRLIQNFRAYEDITLPTVNILHCLSIGLSLSNQAKINSIRQEFPSTKLLGLIPFLGGKPRTSIPQPIASLGLEFLEYAVSVRSVEGLQGITRIQQPIFEVIHVFYGQWTQKLEADRKAEEIKNSLFRYKGGHDEEEAAEQAAFDELFPGFGDEKENEGLPEHPKINNAREMAIKLAQTHKAIFLTPQNAPESLRTLIGHAAGKVCRTIGDVTTDRDLLSATFIALETETGNLANTSTPANYNFYTDPNLVEARKLVNLVRDIRGRFRQLQSVDEIGHLQPLADVVLACDSIFELGHADPLAKLIPKVEHLHAFVYEWQFGGWASKTYGVLPLYTLLTDTLVSWRRLELSTWGRLFDMEIAKCNDDANSWWFIAYQATITGAMSLTQATDEIQSHTLSLMKELESYFSSAPVGQFAGRLGLLRQLYVQLTLLVSEFPSLAMICDSLRNFIDFYTRYEKPVEELIRSGRAPIEKQMKDVVLLASWKDTNIVALRESARKSHQKLFRIVRKFRDVLNQPMKLVIDQGLPDVSQEEMPVSNTFPAQLSMDTDALEVCNKIIPGWADKYKRLANVERTVQIMSKLGHAPASTIDTVGIISDFLSDLDTQMGELRKETPSILNDENKELVKHLKSRKRKLFAETLKAVRQMGFQYNLGLNALARQDSLSTVLVSTAPLTDSDLGGLESIDYYSHRMLDLAPRFRSTAQNHSDDLTAAEVTRSIGLLEGIMHNTLRQRDELQAAIKDLTALEEYSNSLQLLAKMKDGSVVKIGKIASSYQTSPAWLAAILSIGVQLVEVHAKFGNLENHKVLDLLHLWRERVMSLSTRLDSLPTLPAGLITAEHTRVTQDMDSSFHEFYDSLNDACQERPDLAFLLEQIQHWAVIPEESSSAPEPSNQSVDLLAQSIKKLCDRILVAMEQFNKTMPGLPSSPEEANWLLGHGKQLAVSIRALGMAQIKKSICETLDISKQIDWNDPIAKTLAPSLMATISPIVQQYGSICSQLIQTFANGHQITCKLGFTLSKHFTQLASQGFCTPQEKSEETTGQSDNLESGTGLGEGEGAEDISKDIQPDEDLSELAQEKNAEPNRDMEDEKDAVDMADEDLEGDTNSVDGEEEDENKSNSDDGEDKDEIDEERGDVDDLDPTAVDEKMWDGENEDDADKDQKGDKPKGQMKKDEETAAGEQSEAPDLQPEEGEQDGENEDEEAGEEMEEDVQRHEEPNQQDPNVQDQETLALPDDMEIDGKDNESLSSISDDGLDELSDIDQTEKEEQELSDQEDQDDGEMQMDIGPVEVDKDDEIDEGPVDDNGQDQDGEEVHENEEEAPEEKDKTEEAHKDDYNINNDHVVPSDARGGGQDQDVDQGEHHDNLQDSTAQREAGQESEDTSDQDKSEGQKGNLSQTQDLPKETDPNDATESTDNHPFKALGDALEKWHKQQREIKAAQENQTQQQPRSDQDMKIQEFQHLENDETAADTQAMGTTTEEQTQPIDDAMAIDDDDEDQPLNNRVMPEDIDSQDENDIDKSTAPKVEEQQTERDEQREERDTGVTTHQGNYNREITPPANGAPISEEFEETIKETSTQLSSTHLESELQLRDYEESMQQWASFQSKTHPLSLSLTSQLRLILTPSQSTKLSGSYRTGKRLNIKRIIPYIASSYKRDKIWMRRAIPTKRSYQILLCVDDSKSMGESNSGELALESLVMVSRALTMLEVGEIGVVGFGANVFTAHEFSEPFASHDAGAKVLQRFAFQQDYTNIQFLVRQTIERFRLARQQSTNRGSEDLWQLALILSDGLTPSSEHEEIQVLLREAMEERIMIVFIIMDDTTKKKEQSVLKLKKVKFLGNDEIKTEYYLDTFPFQYYLVVHNLEDLPGALAGLLRTWFAEVNT</sequence>
<feature type="compositionally biased region" description="Basic and acidic residues" evidence="3">
    <location>
        <begin position="2034"/>
        <end position="2058"/>
    </location>
</feature>
<feature type="compositionally biased region" description="Acidic residues" evidence="3">
    <location>
        <begin position="2024"/>
        <end position="2033"/>
    </location>
</feature>
<feature type="region of interest" description="Disordered" evidence="3">
    <location>
        <begin position="1594"/>
        <end position="2078"/>
    </location>
</feature>
<protein>
    <recommendedName>
        <fullName evidence="4">VWFA domain-containing protein</fullName>
    </recommendedName>
</protein>
<dbReference type="PANTHER" id="PTHR48103">
    <property type="entry name" value="MIDASIN-RELATED"/>
    <property type="match status" value="1"/>
</dbReference>
<dbReference type="EMBL" id="WUBL01000104">
    <property type="protein sequence ID" value="KAF2965827.1"/>
    <property type="molecule type" value="Genomic_DNA"/>
</dbReference>
<name>A0A7C8MQI1_9PEZI</name>
<dbReference type="PROSITE" id="PS50234">
    <property type="entry name" value="VWFA"/>
    <property type="match status" value="1"/>
</dbReference>
<dbReference type="GO" id="GO:0030687">
    <property type="term" value="C:preribosome, large subunit precursor"/>
    <property type="evidence" value="ECO:0007669"/>
    <property type="project" value="TreeGrafter"/>
</dbReference>
<evidence type="ECO:0000256" key="3">
    <source>
        <dbReference type="SAM" id="MobiDB-lite"/>
    </source>
</evidence>
<dbReference type="InterPro" id="IPR036465">
    <property type="entry name" value="vWFA_dom_sf"/>
</dbReference>
<keyword evidence="2" id="KW-0067">ATP-binding</keyword>
<feature type="compositionally biased region" description="Acidic residues" evidence="3">
    <location>
        <begin position="1706"/>
        <end position="1727"/>
    </location>
</feature>
<feature type="compositionally biased region" description="Acidic residues" evidence="3">
    <location>
        <begin position="1770"/>
        <end position="1799"/>
    </location>
</feature>
<feature type="compositionally biased region" description="Polar residues" evidence="3">
    <location>
        <begin position="1957"/>
        <end position="1966"/>
    </location>
</feature>
<proteinExistence type="predicted"/>
<dbReference type="PANTHER" id="PTHR48103:SF2">
    <property type="entry name" value="MIDASIN"/>
    <property type="match status" value="1"/>
</dbReference>
<feature type="compositionally biased region" description="Basic and acidic residues" evidence="3">
    <location>
        <begin position="1942"/>
        <end position="1955"/>
    </location>
</feature>
<gene>
    <name evidence="5" type="ORF">GQX73_g7731</name>
</gene>
<feature type="compositionally biased region" description="Polar residues" evidence="3">
    <location>
        <begin position="1986"/>
        <end position="2001"/>
    </location>
</feature>
<dbReference type="GO" id="GO:0000055">
    <property type="term" value="P:ribosomal large subunit export from nucleus"/>
    <property type="evidence" value="ECO:0007669"/>
    <property type="project" value="TreeGrafter"/>
</dbReference>
<comment type="caution">
    <text evidence="5">The sequence shown here is derived from an EMBL/GenBank/DDBJ whole genome shotgun (WGS) entry which is preliminary data.</text>
</comment>
<evidence type="ECO:0000313" key="6">
    <source>
        <dbReference type="Proteomes" id="UP000481858"/>
    </source>
</evidence>
<reference evidence="5 6" key="1">
    <citation type="submission" date="2019-12" db="EMBL/GenBank/DDBJ databases">
        <title>Draft genome sequence of the ascomycete Xylaria multiplex DSM 110363.</title>
        <authorList>
            <person name="Buettner E."/>
            <person name="Kellner H."/>
        </authorList>
    </citation>
    <scope>NUCLEOTIDE SEQUENCE [LARGE SCALE GENOMIC DNA]</scope>
    <source>
        <strain evidence="5 6">DSM 110363</strain>
    </source>
</reference>
<feature type="compositionally biased region" description="Polar residues" evidence="3">
    <location>
        <begin position="1737"/>
        <end position="1746"/>
    </location>
</feature>
<feature type="compositionally biased region" description="Acidic residues" evidence="3">
    <location>
        <begin position="1809"/>
        <end position="1840"/>
    </location>
</feature>
<keyword evidence="1" id="KW-0547">Nucleotide-binding</keyword>
<organism evidence="5 6">
    <name type="scientific">Xylaria multiplex</name>
    <dbReference type="NCBI Taxonomy" id="323545"/>
    <lineage>
        <taxon>Eukaryota</taxon>
        <taxon>Fungi</taxon>
        <taxon>Dikarya</taxon>
        <taxon>Ascomycota</taxon>
        <taxon>Pezizomycotina</taxon>
        <taxon>Sordariomycetes</taxon>
        <taxon>Xylariomycetidae</taxon>
        <taxon>Xylariales</taxon>
        <taxon>Xylariaceae</taxon>
        <taxon>Xylaria</taxon>
    </lineage>
</organism>